<evidence type="ECO:0000256" key="1">
    <source>
        <dbReference type="ARBA" id="ARBA00008950"/>
    </source>
</evidence>
<dbReference type="InterPro" id="IPR029052">
    <property type="entry name" value="Metallo-depent_PP-like"/>
</dbReference>
<dbReference type="Pfam" id="PF12850">
    <property type="entry name" value="Metallophos_2"/>
    <property type="match status" value="1"/>
</dbReference>
<dbReference type="RefSeq" id="WP_274359039.1">
    <property type="nucleotide sequence ID" value="NZ_CP118101.1"/>
</dbReference>
<evidence type="ECO:0000259" key="2">
    <source>
        <dbReference type="Pfam" id="PF12850"/>
    </source>
</evidence>
<dbReference type="Proteomes" id="UP001220962">
    <property type="component" value="Chromosome"/>
</dbReference>
<accession>A0AAX3MZV9</accession>
<dbReference type="Gene3D" id="3.60.21.10">
    <property type="match status" value="1"/>
</dbReference>
<dbReference type="InterPro" id="IPR011152">
    <property type="entry name" value="Pesterase_MJ0912"/>
</dbReference>
<dbReference type="SUPFAM" id="SSF56300">
    <property type="entry name" value="Metallo-dependent phosphatases"/>
    <property type="match status" value="1"/>
</dbReference>
<dbReference type="PANTHER" id="PTHR42850:SF2">
    <property type="entry name" value="BLL5683 PROTEIN"/>
    <property type="match status" value="1"/>
</dbReference>
<dbReference type="EMBL" id="CP118101">
    <property type="protein sequence ID" value="WDH81914.1"/>
    <property type="molecule type" value="Genomic_DNA"/>
</dbReference>
<comment type="similarity">
    <text evidence="1">Belongs to the metallophosphoesterase superfamily. YfcE family.</text>
</comment>
<protein>
    <submittedName>
        <fullName evidence="3">Metallophosphoesterase family protein</fullName>
    </submittedName>
</protein>
<dbReference type="InterPro" id="IPR050126">
    <property type="entry name" value="Ap4A_hydrolase"/>
</dbReference>
<evidence type="ECO:0000313" key="4">
    <source>
        <dbReference type="Proteomes" id="UP001220962"/>
    </source>
</evidence>
<dbReference type="CDD" id="cd00838">
    <property type="entry name" value="MPP_superfamily"/>
    <property type="match status" value="1"/>
</dbReference>
<dbReference type="InterPro" id="IPR024654">
    <property type="entry name" value="Calcineurin-like_PHP_lpxH"/>
</dbReference>
<reference evidence="3" key="1">
    <citation type="submission" date="2023-02" db="EMBL/GenBank/DDBJ databases">
        <title>Pathogen: clinical or host-associated sample.</title>
        <authorList>
            <person name="Hergert J."/>
            <person name="Casey R."/>
            <person name="Wagner J."/>
            <person name="Young E.L."/>
            <person name="Oakeson K.F."/>
        </authorList>
    </citation>
    <scope>NUCLEOTIDE SEQUENCE</scope>
    <source>
        <strain evidence="3">2022CK-00830</strain>
    </source>
</reference>
<proteinExistence type="inferred from homology"/>
<dbReference type="AlphaFoldDB" id="A0AAX3MZV9"/>
<dbReference type="GO" id="GO:0016791">
    <property type="term" value="F:phosphatase activity"/>
    <property type="evidence" value="ECO:0007669"/>
    <property type="project" value="TreeGrafter"/>
</dbReference>
<evidence type="ECO:0000313" key="3">
    <source>
        <dbReference type="EMBL" id="WDH81914.1"/>
    </source>
</evidence>
<sequence>MERIAIVSDIHGNLTAWTAVLADMRHRGITRIFCLGDLVGKGPNPEACLDSVRANCEVVVRGNWDELVAKRQEGLHFEWHADRLGQERLSYLSSLPFSCHFRLSGRSIRLVHASAVSVYHRVQPWDSIEERLGMFAPIAASIEELEQEVPDVVGYGDVHNAYLQHISGKVLFNVGSVGNPLDIPEASYCILEGADLTMEPFGEKTSPSDAAFNIQFIRVPYRIEEEVQIALNSGAPDMDLYINEIRTGVYRGIQK</sequence>
<dbReference type="PIRSF" id="PIRSF000883">
    <property type="entry name" value="Pesterase_MJ0912"/>
    <property type="match status" value="1"/>
</dbReference>
<organism evidence="3 4">
    <name type="scientific">Paenibacillus urinalis</name>
    <dbReference type="NCBI Taxonomy" id="521520"/>
    <lineage>
        <taxon>Bacteria</taxon>
        <taxon>Bacillati</taxon>
        <taxon>Bacillota</taxon>
        <taxon>Bacilli</taxon>
        <taxon>Bacillales</taxon>
        <taxon>Paenibacillaceae</taxon>
        <taxon>Paenibacillus</taxon>
    </lineage>
</organism>
<gene>
    <name evidence="3" type="ORF">PUW23_20825</name>
</gene>
<dbReference type="GO" id="GO:0005737">
    <property type="term" value="C:cytoplasm"/>
    <property type="evidence" value="ECO:0007669"/>
    <property type="project" value="TreeGrafter"/>
</dbReference>
<feature type="domain" description="Calcineurin-like phosphoesterase" evidence="2">
    <location>
        <begin position="3"/>
        <end position="192"/>
    </location>
</feature>
<dbReference type="PANTHER" id="PTHR42850">
    <property type="entry name" value="METALLOPHOSPHOESTERASE"/>
    <property type="match status" value="1"/>
</dbReference>
<name>A0AAX3MZV9_9BACL</name>